<keyword evidence="2" id="KW-0805">Transcription regulation</keyword>
<dbReference type="OMA" id="HIQIDYL"/>
<keyword evidence="4" id="KW-0804">Transcription</keyword>
<comment type="subcellular location">
    <subcellularLocation>
        <location evidence="1">Nucleus</location>
    </subcellularLocation>
</comment>
<organism evidence="7">
    <name type="scientific">Triticum aestivum</name>
    <name type="common">Wheat</name>
    <dbReference type="NCBI Taxonomy" id="4565"/>
    <lineage>
        <taxon>Eukaryota</taxon>
        <taxon>Viridiplantae</taxon>
        <taxon>Streptophyta</taxon>
        <taxon>Embryophyta</taxon>
        <taxon>Tracheophyta</taxon>
        <taxon>Spermatophyta</taxon>
        <taxon>Magnoliopsida</taxon>
        <taxon>Liliopsida</taxon>
        <taxon>Poales</taxon>
        <taxon>Poaceae</taxon>
        <taxon>BOP clade</taxon>
        <taxon>Pooideae</taxon>
        <taxon>Triticodae</taxon>
        <taxon>Triticeae</taxon>
        <taxon>Triticinae</taxon>
        <taxon>Triticum</taxon>
    </lineage>
</organism>
<feature type="domain" description="TF-B3" evidence="6">
    <location>
        <begin position="33"/>
        <end position="128"/>
    </location>
</feature>
<name>A0A3B6NVI9_WHEAT</name>
<dbReference type="SMART" id="SM01019">
    <property type="entry name" value="B3"/>
    <property type="match status" value="1"/>
</dbReference>
<protein>
    <recommendedName>
        <fullName evidence="6">TF-B3 domain-containing protein</fullName>
    </recommendedName>
</protein>
<dbReference type="SUPFAM" id="SSF101936">
    <property type="entry name" value="DNA-binding pseudobarrel domain"/>
    <property type="match status" value="1"/>
</dbReference>
<dbReference type="AlphaFoldDB" id="A0A3B6NVI9"/>
<evidence type="ECO:0000256" key="5">
    <source>
        <dbReference type="ARBA" id="ARBA00023242"/>
    </source>
</evidence>
<dbReference type="Pfam" id="PF02362">
    <property type="entry name" value="B3"/>
    <property type="match status" value="1"/>
</dbReference>
<evidence type="ECO:0000256" key="2">
    <source>
        <dbReference type="ARBA" id="ARBA00023015"/>
    </source>
</evidence>
<keyword evidence="3" id="KW-0238">DNA-binding</keyword>
<dbReference type="Gramene" id="TraesSTA6A03G03374390.1">
    <property type="protein sequence ID" value="TraesSTA6A03G03374390.1.CDS1"/>
    <property type="gene ID" value="TraesSTA6A03G03374390"/>
</dbReference>
<dbReference type="Proteomes" id="UP000019116">
    <property type="component" value="Chromosome 6A"/>
</dbReference>
<dbReference type="CDD" id="cd10017">
    <property type="entry name" value="B3_DNA"/>
    <property type="match status" value="1"/>
</dbReference>
<evidence type="ECO:0000313" key="7">
    <source>
        <dbReference type="EnsemblPlants" id="TraesCS6A02G324600.1.cds1"/>
    </source>
</evidence>
<dbReference type="Gramene" id="TraesRN6A0100820600.1">
    <property type="protein sequence ID" value="TraesRN6A0100820600.1"/>
    <property type="gene ID" value="TraesRN6A0100820600"/>
</dbReference>
<evidence type="ECO:0000256" key="1">
    <source>
        <dbReference type="ARBA" id="ARBA00004123"/>
    </source>
</evidence>
<keyword evidence="8" id="KW-1185">Reference proteome</keyword>
<dbReference type="EnsemblPlants" id="TraesCS6A02G324600.1">
    <property type="protein sequence ID" value="TraesCS6A02G324600.1.cds1"/>
    <property type="gene ID" value="TraesCS6A02G324600"/>
</dbReference>
<dbReference type="Gramene" id="TraesCS6A03G0839300.1">
    <property type="protein sequence ID" value="TraesCS6A03G0839300.1.CDS1"/>
    <property type="gene ID" value="TraesCS6A03G0839300"/>
</dbReference>
<dbReference type="GO" id="GO:0005634">
    <property type="term" value="C:nucleus"/>
    <property type="evidence" value="ECO:0007669"/>
    <property type="project" value="UniProtKB-SubCell"/>
</dbReference>
<dbReference type="Gramene" id="TraesCLE_scaffold_017155_01G000200.1">
    <property type="protein sequence ID" value="TraesCLE_scaffold_017155_01G000200.1"/>
    <property type="gene ID" value="TraesCLE_scaffold_017155_01G000200"/>
</dbReference>
<dbReference type="Gramene" id="TraesROB_scaffold_016532_01G000200.1">
    <property type="protein sequence ID" value="TraesROB_scaffold_016532_01G000200.1"/>
    <property type="gene ID" value="TraesROB_scaffold_016532_01G000200"/>
</dbReference>
<dbReference type="PROSITE" id="PS50863">
    <property type="entry name" value="B3"/>
    <property type="match status" value="1"/>
</dbReference>
<dbReference type="SMR" id="A0A3B6NVI9"/>
<evidence type="ECO:0000313" key="8">
    <source>
        <dbReference type="Proteomes" id="UP000019116"/>
    </source>
</evidence>
<evidence type="ECO:0000259" key="6">
    <source>
        <dbReference type="PROSITE" id="PS50863"/>
    </source>
</evidence>
<dbReference type="PANTHER" id="PTHR31920:SF55">
    <property type="entry name" value="TF-B3 DOMAIN-CONTAINING PROTEIN"/>
    <property type="match status" value="1"/>
</dbReference>
<evidence type="ECO:0000256" key="3">
    <source>
        <dbReference type="ARBA" id="ARBA00023125"/>
    </source>
</evidence>
<proteinExistence type="predicted"/>
<dbReference type="Gramene" id="TraesCS6A02G324600.1">
    <property type="protein sequence ID" value="TraesCS6A02G324600.1.cds1"/>
    <property type="gene ID" value="TraesCS6A02G324600"/>
</dbReference>
<reference evidence="7" key="1">
    <citation type="submission" date="2018-08" db="EMBL/GenBank/DDBJ databases">
        <authorList>
            <person name="Rossello M."/>
        </authorList>
    </citation>
    <scope>NUCLEOTIDE SEQUENCE [LARGE SCALE GENOMIC DNA]</scope>
    <source>
        <strain evidence="7">cv. Chinese Spring</strain>
    </source>
</reference>
<dbReference type="Gramene" id="TraesSYM6A03G03326420.1">
    <property type="protein sequence ID" value="TraesSYM6A03G03326420.1.CDS1"/>
    <property type="gene ID" value="TraesSYM6A03G03326420"/>
</dbReference>
<sequence>MVVVKATARRAIRCHMRLVRPKNYYHFHEDVGPTHFYKVILVYVLELLLIPNGFCKHMTNIPLEVVLKMNTGCKWRVTLQRVNRKIALDKGWAGFAIAHHIQIDYLVVFKVLIVDTFKMIVFDIFGAEAEGKCKKHHEALALFWEV</sequence>
<dbReference type="InterPro" id="IPR015300">
    <property type="entry name" value="DNA-bd_pseudobarrel_sf"/>
</dbReference>
<dbReference type="GO" id="GO:0003677">
    <property type="term" value="F:DNA binding"/>
    <property type="evidence" value="ECO:0007669"/>
    <property type="project" value="UniProtKB-KW"/>
</dbReference>
<reference evidence="7" key="2">
    <citation type="submission" date="2018-10" db="UniProtKB">
        <authorList>
            <consortium name="EnsemblPlants"/>
        </authorList>
    </citation>
    <scope>IDENTIFICATION</scope>
</reference>
<keyword evidence="5" id="KW-0539">Nucleus</keyword>
<dbReference type="Gene3D" id="2.40.330.10">
    <property type="entry name" value="DNA-binding pseudobarrel domain"/>
    <property type="match status" value="1"/>
</dbReference>
<accession>A0A3B6NVI9</accession>
<dbReference type="Gramene" id="TraesCAD_scaffold_028382_01G000200.1">
    <property type="protein sequence ID" value="TraesCAD_scaffold_028382_01G000200.1"/>
    <property type="gene ID" value="TraesCAD_scaffold_028382_01G000200"/>
</dbReference>
<dbReference type="InterPro" id="IPR050655">
    <property type="entry name" value="Plant_B3_domain"/>
</dbReference>
<dbReference type="Gramene" id="TraesWEE_scaffold_054432_01G000200.1">
    <property type="protein sequence ID" value="TraesWEE_scaffold_054432_01G000200.1"/>
    <property type="gene ID" value="TraesWEE_scaffold_054432_01G000200"/>
</dbReference>
<dbReference type="PANTHER" id="PTHR31920">
    <property type="entry name" value="B3 DOMAIN-CONTAINING"/>
    <property type="match status" value="1"/>
</dbReference>
<evidence type="ECO:0000256" key="4">
    <source>
        <dbReference type="ARBA" id="ARBA00023163"/>
    </source>
</evidence>
<dbReference type="InterPro" id="IPR003340">
    <property type="entry name" value="B3_DNA-bd"/>
</dbReference>